<dbReference type="SMART" id="SM00248">
    <property type="entry name" value="ANK"/>
    <property type="match status" value="11"/>
</dbReference>
<dbReference type="EMBL" id="JAULSW010000021">
    <property type="protein sequence ID" value="KAK3365436.1"/>
    <property type="molecule type" value="Genomic_DNA"/>
</dbReference>
<reference evidence="4" key="2">
    <citation type="submission" date="2023-06" db="EMBL/GenBank/DDBJ databases">
        <authorList>
            <consortium name="Lawrence Berkeley National Laboratory"/>
            <person name="Haridas S."/>
            <person name="Hensen N."/>
            <person name="Bonometti L."/>
            <person name="Westerberg I."/>
            <person name="Brannstrom I.O."/>
            <person name="Guillou S."/>
            <person name="Cros-Aarteil S."/>
            <person name="Calhoun S."/>
            <person name="Kuo A."/>
            <person name="Mondo S."/>
            <person name="Pangilinan J."/>
            <person name="Riley R."/>
            <person name="LaButti K."/>
            <person name="Andreopoulos B."/>
            <person name="Lipzen A."/>
            <person name="Chen C."/>
            <person name="Yanf M."/>
            <person name="Daum C."/>
            <person name="Ng V."/>
            <person name="Clum A."/>
            <person name="Steindorff A."/>
            <person name="Ohm R."/>
            <person name="Martin F."/>
            <person name="Silar P."/>
            <person name="Natvig D."/>
            <person name="Lalanne C."/>
            <person name="Gautier V."/>
            <person name="Ament-velasquez S.L."/>
            <person name="Kruys A."/>
            <person name="Hutchinson M.I."/>
            <person name="Powell A.J."/>
            <person name="Barry K."/>
            <person name="Miller A.N."/>
            <person name="Grigoriev I.V."/>
            <person name="Debuchy R."/>
            <person name="Gladieux P."/>
            <person name="Thoren M.H."/>
            <person name="Johannesson H."/>
        </authorList>
    </citation>
    <scope>NUCLEOTIDE SEQUENCE</scope>
    <source>
        <strain evidence="4">CBS 232.78</strain>
    </source>
</reference>
<keyword evidence="2 3" id="KW-0040">ANK repeat</keyword>
<dbReference type="PANTHER" id="PTHR24123:SF33">
    <property type="entry name" value="PROTEIN HOS4"/>
    <property type="match status" value="1"/>
</dbReference>
<dbReference type="InterPro" id="IPR036770">
    <property type="entry name" value="Ankyrin_rpt-contain_sf"/>
</dbReference>
<dbReference type="Gene3D" id="1.25.40.20">
    <property type="entry name" value="Ankyrin repeat-containing domain"/>
    <property type="match status" value="3"/>
</dbReference>
<evidence type="ECO:0000256" key="1">
    <source>
        <dbReference type="ARBA" id="ARBA00022737"/>
    </source>
</evidence>
<evidence type="ECO:0000313" key="4">
    <source>
        <dbReference type="EMBL" id="KAK3365436.1"/>
    </source>
</evidence>
<evidence type="ECO:0000313" key="5">
    <source>
        <dbReference type="Proteomes" id="UP001285441"/>
    </source>
</evidence>
<reference evidence="4" key="1">
    <citation type="journal article" date="2023" name="Mol. Phylogenet. Evol.">
        <title>Genome-scale phylogeny and comparative genomics of the fungal order Sordariales.</title>
        <authorList>
            <person name="Hensen N."/>
            <person name="Bonometti L."/>
            <person name="Westerberg I."/>
            <person name="Brannstrom I.O."/>
            <person name="Guillou S."/>
            <person name="Cros-Aarteil S."/>
            <person name="Calhoun S."/>
            <person name="Haridas S."/>
            <person name="Kuo A."/>
            <person name="Mondo S."/>
            <person name="Pangilinan J."/>
            <person name="Riley R."/>
            <person name="LaButti K."/>
            <person name="Andreopoulos B."/>
            <person name="Lipzen A."/>
            <person name="Chen C."/>
            <person name="Yan M."/>
            <person name="Daum C."/>
            <person name="Ng V."/>
            <person name="Clum A."/>
            <person name="Steindorff A."/>
            <person name="Ohm R.A."/>
            <person name="Martin F."/>
            <person name="Silar P."/>
            <person name="Natvig D.O."/>
            <person name="Lalanne C."/>
            <person name="Gautier V."/>
            <person name="Ament-Velasquez S.L."/>
            <person name="Kruys A."/>
            <person name="Hutchinson M.I."/>
            <person name="Powell A.J."/>
            <person name="Barry K."/>
            <person name="Miller A.N."/>
            <person name="Grigoriev I.V."/>
            <person name="Debuchy R."/>
            <person name="Gladieux P."/>
            <person name="Hiltunen Thoren M."/>
            <person name="Johannesson H."/>
        </authorList>
    </citation>
    <scope>NUCLEOTIDE SEQUENCE</scope>
    <source>
        <strain evidence="4">CBS 232.78</strain>
    </source>
</reference>
<proteinExistence type="predicted"/>
<feature type="repeat" description="ANK" evidence="3">
    <location>
        <begin position="173"/>
        <end position="205"/>
    </location>
</feature>
<feature type="repeat" description="ANK" evidence="3">
    <location>
        <begin position="440"/>
        <end position="473"/>
    </location>
</feature>
<dbReference type="InterPro" id="IPR051165">
    <property type="entry name" value="Multifunctional_ANK_Repeat"/>
</dbReference>
<protein>
    <submittedName>
        <fullName evidence="4">Ankyrin repeat-containing domain protein</fullName>
    </submittedName>
</protein>
<name>A0AAE0JVX9_9PEZI</name>
<dbReference type="PANTHER" id="PTHR24123">
    <property type="entry name" value="ANKYRIN REPEAT-CONTAINING"/>
    <property type="match status" value="1"/>
</dbReference>
<dbReference type="Proteomes" id="UP001285441">
    <property type="component" value="Unassembled WGS sequence"/>
</dbReference>
<evidence type="ECO:0000256" key="2">
    <source>
        <dbReference type="ARBA" id="ARBA00023043"/>
    </source>
</evidence>
<feature type="repeat" description="ANK" evidence="3">
    <location>
        <begin position="533"/>
        <end position="565"/>
    </location>
</feature>
<dbReference type="PRINTS" id="PR01415">
    <property type="entry name" value="ANKYRIN"/>
</dbReference>
<dbReference type="PROSITE" id="PS50297">
    <property type="entry name" value="ANK_REP_REGION"/>
    <property type="match status" value="5"/>
</dbReference>
<dbReference type="InterPro" id="IPR002110">
    <property type="entry name" value="Ankyrin_rpt"/>
</dbReference>
<dbReference type="PROSITE" id="PS50088">
    <property type="entry name" value="ANK_REPEAT"/>
    <property type="match status" value="7"/>
</dbReference>
<organism evidence="4 5">
    <name type="scientific">Podospora didyma</name>
    <dbReference type="NCBI Taxonomy" id="330526"/>
    <lineage>
        <taxon>Eukaryota</taxon>
        <taxon>Fungi</taxon>
        <taxon>Dikarya</taxon>
        <taxon>Ascomycota</taxon>
        <taxon>Pezizomycotina</taxon>
        <taxon>Sordariomycetes</taxon>
        <taxon>Sordariomycetidae</taxon>
        <taxon>Sordariales</taxon>
        <taxon>Podosporaceae</taxon>
        <taxon>Podospora</taxon>
    </lineage>
</organism>
<gene>
    <name evidence="4" type="ORF">B0H63DRAFT_498247</name>
</gene>
<sequence>MGAELCQCCRAESAACLAPAHPAFNPNLKSTRLSLPPYPEFPFTSRTEALAALLQITSRPEIKLLSERLAPRSDLPRFSTTPLAEKLHYAIDRRDNDAVLKLLEYEQVNPNILRSGSSLTPLHRAFFVDLLDTAARNKNGETAIIRAVRSGFPDDFILLLCEQGAATNAVDFAGRTALHYAAEILRITSTRQLLSCGVALEATTDHGKSALELAITQGSTDIRSTPLLVAITSFCTDIARVLVEAGANPDLPSKGGCFPLIMASALGYEEVVEMLLACKADIHASSPSGNTPLHMAVQKNHIGIVQRLIGAQVSLNRANNDGYTPLELAVVAGHDSVVQLLLDQGASPNSSSNGQSVLWRSLENVELAARGGRRQVQECETSHGHTHIICLLIKAGADVTKQEGREGITPLHLAARLGLNEVLELIASPCRQGVETRIWAGHTPLFFAAEGGHIKTVKLLIDKYGADVFARTTADEHLLWAAAPHYQLLRYFLEMKGGGRRKSSGTAIRSQLNRSRILGTSRPAFDVNHRSHTGATVLHISASAGSSESTKLLLRRGATEFLANAVFNSLADQMEGNTYCQGTPSGLARQKGHTKIAAMIEGW</sequence>
<feature type="repeat" description="ANK" evidence="3">
    <location>
        <begin position="255"/>
        <end position="287"/>
    </location>
</feature>
<dbReference type="Pfam" id="PF12796">
    <property type="entry name" value="Ank_2"/>
    <property type="match status" value="3"/>
</dbReference>
<feature type="repeat" description="ANK" evidence="3">
    <location>
        <begin position="288"/>
        <end position="320"/>
    </location>
</feature>
<feature type="repeat" description="ANK" evidence="3">
    <location>
        <begin position="406"/>
        <end position="426"/>
    </location>
</feature>
<dbReference type="AlphaFoldDB" id="A0AAE0JVX9"/>
<comment type="caution">
    <text evidence="4">The sequence shown here is derived from an EMBL/GenBank/DDBJ whole genome shotgun (WGS) entry which is preliminary data.</text>
</comment>
<accession>A0AAE0JVX9</accession>
<evidence type="ECO:0000256" key="3">
    <source>
        <dbReference type="PROSITE-ProRule" id="PRU00023"/>
    </source>
</evidence>
<dbReference type="SUPFAM" id="SSF48403">
    <property type="entry name" value="Ankyrin repeat"/>
    <property type="match status" value="2"/>
</dbReference>
<feature type="repeat" description="ANK" evidence="3">
    <location>
        <begin position="321"/>
        <end position="353"/>
    </location>
</feature>
<keyword evidence="5" id="KW-1185">Reference proteome</keyword>
<keyword evidence="1" id="KW-0677">Repeat</keyword>